<reference evidence="1" key="2">
    <citation type="submission" date="2020-05" db="UniProtKB">
        <authorList>
            <consortium name="EnsemblMetazoa"/>
        </authorList>
    </citation>
    <scope>IDENTIFICATION</scope>
    <source>
        <strain evidence="1">IAEA</strain>
    </source>
</reference>
<dbReference type="VEuPathDB" id="VectorBase:GPAI007334"/>
<protein>
    <submittedName>
        <fullName evidence="1">Uncharacterized protein</fullName>
    </submittedName>
</protein>
<dbReference type="EnsemblMetazoa" id="GPAI007334-RA">
    <property type="protein sequence ID" value="GPAI007334-PA"/>
    <property type="gene ID" value="GPAI007334"/>
</dbReference>
<dbReference type="Proteomes" id="UP000092445">
    <property type="component" value="Unassembled WGS sequence"/>
</dbReference>
<reference evidence="2" key="1">
    <citation type="submission" date="2014-03" db="EMBL/GenBank/DDBJ databases">
        <authorList>
            <person name="Aksoy S."/>
            <person name="Warren W."/>
            <person name="Wilson R.K."/>
        </authorList>
    </citation>
    <scope>NUCLEOTIDE SEQUENCE [LARGE SCALE GENOMIC DNA]</scope>
    <source>
        <strain evidence="2">IAEA</strain>
    </source>
</reference>
<keyword evidence="2" id="KW-1185">Reference proteome</keyword>
<proteinExistence type="predicted"/>
<evidence type="ECO:0000313" key="1">
    <source>
        <dbReference type="EnsemblMetazoa" id="GPAI007334-PA"/>
    </source>
</evidence>
<organism evidence="1 2">
    <name type="scientific">Glossina pallidipes</name>
    <name type="common">Tsetse fly</name>
    <dbReference type="NCBI Taxonomy" id="7398"/>
    <lineage>
        <taxon>Eukaryota</taxon>
        <taxon>Metazoa</taxon>
        <taxon>Ecdysozoa</taxon>
        <taxon>Arthropoda</taxon>
        <taxon>Hexapoda</taxon>
        <taxon>Insecta</taxon>
        <taxon>Pterygota</taxon>
        <taxon>Neoptera</taxon>
        <taxon>Endopterygota</taxon>
        <taxon>Diptera</taxon>
        <taxon>Brachycera</taxon>
        <taxon>Muscomorpha</taxon>
        <taxon>Hippoboscoidea</taxon>
        <taxon>Glossinidae</taxon>
        <taxon>Glossina</taxon>
    </lineage>
</organism>
<evidence type="ECO:0000313" key="2">
    <source>
        <dbReference type="Proteomes" id="UP000092445"/>
    </source>
</evidence>
<dbReference type="AlphaFoldDB" id="A0A1A9Z8V4"/>
<sequence length="104" mass="12298">MLQFYFMYYFLFDPLSACRFTSAVYKNRKKFLKDIPKQLQHKQTDKEYLYTVEICCYYESVADDEDDDGLEASAMMISIRKCCLRNDKINTAPQCNNSKQSNIV</sequence>
<name>A0A1A9Z8V4_GLOPL</name>
<accession>A0A1A9Z8V4</accession>